<dbReference type="Pfam" id="PF03435">
    <property type="entry name" value="Sacchrp_dh_NADP"/>
    <property type="match status" value="1"/>
</dbReference>
<feature type="domain" description="Saccharopine dehydrogenase-like C-terminal" evidence="2">
    <location>
        <begin position="154"/>
        <end position="442"/>
    </location>
</feature>
<dbReference type="Gene3D" id="3.30.360.30">
    <property type="entry name" value="homospermidine synthase like"/>
    <property type="match status" value="1"/>
</dbReference>
<reference evidence="3 4" key="1">
    <citation type="submission" date="2013-08" db="EMBL/GenBank/DDBJ databases">
        <authorList>
            <consortium name="DOE Joint Genome Institute"/>
            <person name="Eisen J."/>
            <person name="Huntemann M."/>
            <person name="Han J."/>
            <person name="Chen A."/>
            <person name="Kyrpides N."/>
            <person name="Mavromatis K."/>
            <person name="Markowitz V."/>
            <person name="Palaniappan K."/>
            <person name="Ivanova N."/>
            <person name="Schaumberg A."/>
            <person name="Pati A."/>
            <person name="Liolios K."/>
            <person name="Nordberg H.P."/>
            <person name="Cantor M.N."/>
            <person name="Hua S.X."/>
            <person name="Woyke T."/>
        </authorList>
    </citation>
    <scope>NUCLEOTIDE SEQUENCE [LARGE SCALE GENOMIC DNA]</scope>
    <source>
        <strain evidence="3 4">DSM 2278</strain>
    </source>
</reference>
<name>W9E0D8_METTI</name>
<protein>
    <submittedName>
        <fullName evidence="3">Homospermidine synthase</fullName>
        <ecNumber evidence="3">2.5.1.44</ecNumber>
    </submittedName>
</protein>
<evidence type="ECO:0000313" key="4">
    <source>
        <dbReference type="Proteomes" id="UP000019483"/>
    </source>
</evidence>
<dbReference type="GeneID" id="96961423"/>
<gene>
    <name evidence="3" type="ORF">MettiDRAFT_2921</name>
</gene>
<dbReference type="Pfam" id="PF16653">
    <property type="entry name" value="Sacchrp_dh_C"/>
    <property type="match status" value="1"/>
</dbReference>
<proteinExistence type="predicted"/>
<evidence type="ECO:0000259" key="2">
    <source>
        <dbReference type="Pfam" id="PF16653"/>
    </source>
</evidence>
<organism evidence="3 4">
    <name type="scientific">Methanolobus tindarius DSM 2278</name>
    <dbReference type="NCBI Taxonomy" id="1090322"/>
    <lineage>
        <taxon>Archaea</taxon>
        <taxon>Methanobacteriati</taxon>
        <taxon>Methanobacteriota</taxon>
        <taxon>Stenosarchaea group</taxon>
        <taxon>Methanomicrobia</taxon>
        <taxon>Methanosarcinales</taxon>
        <taxon>Methanosarcinaceae</taxon>
        <taxon>Methanolobus</taxon>
    </lineage>
</organism>
<comment type="caution">
    <text evidence="3">The sequence shown here is derived from an EMBL/GenBank/DDBJ whole genome shotgun (WGS) entry which is preliminary data.</text>
</comment>
<dbReference type="EC" id="2.5.1.44" evidence="3"/>
<dbReference type="GO" id="GO:0047296">
    <property type="term" value="F:homospermidine synthase activity"/>
    <property type="evidence" value="ECO:0007669"/>
    <property type="project" value="UniProtKB-EC"/>
</dbReference>
<dbReference type="InterPro" id="IPR032095">
    <property type="entry name" value="Sacchrp_dh-like_C"/>
</dbReference>
<feature type="domain" description="Saccharopine dehydrogenase NADP binding" evidence="1">
    <location>
        <begin position="9"/>
        <end position="150"/>
    </location>
</feature>
<dbReference type="EMBL" id="AZAJ01000001">
    <property type="protein sequence ID" value="ETA69422.1"/>
    <property type="molecule type" value="Genomic_DNA"/>
</dbReference>
<accession>W9E0D8</accession>
<evidence type="ECO:0000259" key="1">
    <source>
        <dbReference type="Pfam" id="PF03435"/>
    </source>
</evidence>
<dbReference type="RefSeq" id="WP_023846554.1">
    <property type="nucleotide sequence ID" value="NZ_AZAJ01000001.1"/>
</dbReference>
<keyword evidence="3" id="KW-0808">Transferase</keyword>
<keyword evidence="4" id="KW-1185">Reference proteome</keyword>
<evidence type="ECO:0000313" key="3">
    <source>
        <dbReference type="EMBL" id="ETA69422.1"/>
    </source>
</evidence>
<dbReference type="AlphaFoldDB" id="W9E0D8"/>
<dbReference type="Proteomes" id="UP000019483">
    <property type="component" value="Unassembled WGS sequence"/>
</dbReference>
<dbReference type="InterPro" id="IPR023181">
    <property type="entry name" value="Homospermid_syn-like_C"/>
</dbReference>
<sequence>MKPEFSNKVLIIGYGSVSQCTLPLLLDKLDVPLENITLIDFEDKSKSLRKYTNQGLTFVREKITPENLSQVLSRHMDNDGLIIDLSWNIDAIDIITWCHEHNVLYVNTSVEVWDPTEDFLNRSLLEKSLYLRQMKLLELSRDWKDAPTAVVDHGANPGLITHFVKQGLLDIAERTCADKKVSPEEAEEIRQLAEKRDFAHLAHKLGVKVIHCSERDTQVANRAKEVDEFVGTWSIEGLREEGTAPVEIAWGTHENKMPPMAQVPDFGPQNVIFMPQMGMNTWVRSWIPDQEIVGMVIRHGESYGLSKLLTVWDQEKAVFRPTIHYAYMPCHDTLSSLFELRGRNYELQPKLRIMTNEIVSGEDILGALLMGHSYNSWWTGSALSIDDTRSLAPGQNATTLQVAAGVVAAVLWMLENPKEGIRTPEDLPHDFVLNIALPYLGNFISTPSDWTPLKNRKVFFKENPAVEHDPDPWQFENFQFIG</sequence>
<dbReference type="InterPro" id="IPR005097">
    <property type="entry name" value="Sacchrp_dh_NADP-bd"/>
</dbReference>
<dbReference type="STRING" id="1090322.MettiDRAFT_2921"/>
<dbReference type="OrthoDB" id="122901at2157"/>
<dbReference type="Gene3D" id="3.40.50.720">
    <property type="entry name" value="NAD(P)-binding Rossmann-like Domain"/>
    <property type="match status" value="1"/>
</dbReference>